<evidence type="ECO:0000256" key="7">
    <source>
        <dbReference type="SAM" id="Phobius"/>
    </source>
</evidence>
<evidence type="ECO:0000313" key="9">
    <source>
        <dbReference type="Proteomes" id="UP001589788"/>
    </source>
</evidence>
<evidence type="ECO:0000256" key="4">
    <source>
        <dbReference type="ARBA" id="ARBA00022989"/>
    </source>
</evidence>
<organism evidence="8 9">
    <name type="scientific">Aciditerrimonas ferrireducens</name>
    <dbReference type="NCBI Taxonomy" id="667306"/>
    <lineage>
        <taxon>Bacteria</taxon>
        <taxon>Bacillati</taxon>
        <taxon>Actinomycetota</taxon>
        <taxon>Acidimicrobiia</taxon>
        <taxon>Acidimicrobiales</taxon>
        <taxon>Acidimicrobiaceae</taxon>
        <taxon>Aciditerrimonas</taxon>
    </lineage>
</organism>
<evidence type="ECO:0000256" key="2">
    <source>
        <dbReference type="ARBA" id="ARBA00022475"/>
    </source>
</evidence>
<dbReference type="InterPro" id="IPR002293">
    <property type="entry name" value="AA/rel_permease1"/>
</dbReference>
<dbReference type="Gene3D" id="1.20.1740.10">
    <property type="entry name" value="Amino acid/polyamine transporter I"/>
    <property type="match status" value="1"/>
</dbReference>
<feature type="transmembrane region" description="Helical" evidence="7">
    <location>
        <begin position="351"/>
        <end position="373"/>
    </location>
</feature>
<dbReference type="RefSeq" id="WP_377788337.1">
    <property type="nucleotide sequence ID" value="NZ_JBHLYQ010000023.1"/>
</dbReference>
<feature type="region of interest" description="Disordered" evidence="6">
    <location>
        <begin position="481"/>
        <end position="502"/>
    </location>
</feature>
<feature type="transmembrane region" description="Helical" evidence="7">
    <location>
        <begin position="440"/>
        <end position="460"/>
    </location>
</feature>
<comment type="caution">
    <text evidence="8">The sequence shown here is derived from an EMBL/GenBank/DDBJ whole genome shotgun (WGS) entry which is preliminary data.</text>
</comment>
<protein>
    <submittedName>
        <fullName evidence="8">APC family permease</fullName>
    </submittedName>
</protein>
<feature type="transmembrane region" description="Helical" evidence="7">
    <location>
        <begin position="379"/>
        <end position="403"/>
    </location>
</feature>
<keyword evidence="9" id="KW-1185">Reference proteome</keyword>
<dbReference type="Proteomes" id="UP001589788">
    <property type="component" value="Unassembled WGS sequence"/>
</dbReference>
<dbReference type="EMBL" id="JBHLYQ010000023">
    <property type="protein sequence ID" value="MFC0081260.1"/>
    <property type="molecule type" value="Genomic_DNA"/>
</dbReference>
<evidence type="ECO:0000256" key="1">
    <source>
        <dbReference type="ARBA" id="ARBA00004651"/>
    </source>
</evidence>
<dbReference type="PANTHER" id="PTHR42770">
    <property type="entry name" value="AMINO ACID TRANSPORTER-RELATED"/>
    <property type="match status" value="1"/>
</dbReference>
<keyword evidence="4 7" id="KW-1133">Transmembrane helix</keyword>
<keyword evidence="3 7" id="KW-0812">Transmembrane</keyword>
<proteinExistence type="predicted"/>
<keyword evidence="2" id="KW-1003">Cell membrane</keyword>
<feature type="transmembrane region" description="Helical" evidence="7">
    <location>
        <begin position="174"/>
        <end position="195"/>
    </location>
</feature>
<reference evidence="8 9" key="1">
    <citation type="submission" date="2024-09" db="EMBL/GenBank/DDBJ databases">
        <authorList>
            <person name="Sun Q."/>
            <person name="Mori K."/>
        </authorList>
    </citation>
    <scope>NUCLEOTIDE SEQUENCE [LARGE SCALE GENOMIC DNA]</scope>
    <source>
        <strain evidence="8 9">JCM 15389</strain>
    </source>
</reference>
<feature type="transmembrane region" description="Helical" evidence="7">
    <location>
        <begin position="61"/>
        <end position="80"/>
    </location>
</feature>
<evidence type="ECO:0000313" key="8">
    <source>
        <dbReference type="EMBL" id="MFC0081260.1"/>
    </source>
</evidence>
<feature type="transmembrane region" description="Helical" evidence="7">
    <location>
        <begin position="101"/>
        <end position="124"/>
    </location>
</feature>
<dbReference type="PANTHER" id="PTHR42770:SF11">
    <property type="entry name" value="INNER MEMBRANE TRANSPORT PROTEIN YBAT"/>
    <property type="match status" value="1"/>
</dbReference>
<feature type="transmembrane region" description="Helical" evidence="7">
    <location>
        <begin position="215"/>
        <end position="237"/>
    </location>
</feature>
<evidence type="ECO:0000256" key="3">
    <source>
        <dbReference type="ARBA" id="ARBA00022692"/>
    </source>
</evidence>
<dbReference type="InterPro" id="IPR050367">
    <property type="entry name" value="APC_superfamily"/>
</dbReference>
<evidence type="ECO:0000256" key="5">
    <source>
        <dbReference type="ARBA" id="ARBA00023136"/>
    </source>
</evidence>
<feature type="transmembrane region" description="Helical" evidence="7">
    <location>
        <begin position="144"/>
        <end position="162"/>
    </location>
</feature>
<sequence length="502" mass="52138">MSLTLHPTSPPSADDASVGLQRDSAVPNHVVAQGIIANGPLLCMGAVMTSAAIYARGAMPLAYLLGAVLVWLWVNTPLQYSRKLASSGGMFYFVTKSTSPLVGFVTGLSYAIYYSAFAAAGAVYFSVMVQSLLQQFGASTGPGWVWVVLPVAVLAVPIGLVYRGIRPSLRYGLVTGLIELVLMVGTALAVVFLAGHANTGRVFEPSLAHNGFAGVGIGMLLADFSMSGSTATVYLGHEAKLPHRSIRRGLVLSTSAVVVVFMLVSYAMTVGWGPTKMAAFANSNIPGLLVIHHFLGSAVEILVAIFMANSIMSAIVASTLVVSRVSYAMGEAGLLPGALAKVNPRSGSPKVAVVATFAAAALGALLTGAIGGIDTAFTVLILIGTMGEFVGHILGNAALPAFARRRRITKPVVHVILPLASLVTTLLGIYYTFYPVSFPTAWGPVVLLGGLALGAVYYLTRRRPTTSADRAAQRARIDATGFDADHLPEGGQPEPAVAPAAS</sequence>
<dbReference type="Pfam" id="PF13520">
    <property type="entry name" value="AA_permease_2"/>
    <property type="match status" value="1"/>
</dbReference>
<comment type="subcellular location">
    <subcellularLocation>
        <location evidence="1">Cell membrane</location>
        <topology evidence="1">Multi-pass membrane protein</topology>
    </subcellularLocation>
</comment>
<gene>
    <name evidence="8" type="ORF">ACFFRE_03680</name>
</gene>
<feature type="transmembrane region" description="Helical" evidence="7">
    <location>
        <begin position="415"/>
        <end position="434"/>
    </location>
</feature>
<dbReference type="PIRSF" id="PIRSF006060">
    <property type="entry name" value="AA_transporter"/>
    <property type="match status" value="1"/>
</dbReference>
<accession>A0ABV6C0Q5</accession>
<evidence type="ECO:0000256" key="6">
    <source>
        <dbReference type="SAM" id="MobiDB-lite"/>
    </source>
</evidence>
<keyword evidence="5 7" id="KW-0472">Membrane</keyword>
<feature type="transmembrane region" description="Helical" evidence="7">
    <location>
        <begin position="249"/>
        <end position="268"/>
    </location>
</feature>
<name>A0ABV6C0Q5_9ACTN</name>